<dbReference type="Proteomes" id="UP000249340">
    <property type="component" value="Chromosome"/>
</dbReference>
<accession>A0A345STD7</accession>
<reference evidence="4" key="1">
    <citation type="submission" date="2018-07" db="EMBL/GenBank/DDBJ databases">
        <title>Streptacidiphilus bronchialis DSM 106435 chromosome.</title>
        <authorList>
            <person name="Batra D."/>
            <person name="Gulvik C.A."/>
        </authorList>
    </citation>
    <scope>NUCLEOTIDE SEQUENCE [LARGE SCALE GENOMIC DNA]</scope>
    <source>
        <strain evidence="4">DSM 106435</strain>
    </source>
</reference>
<protein>
    <submittedName>
        <fullName evidence="3">DUF3105 domain-containing protein</fullName>
    </submittedName>
</protein>
<feature type="transmembrane region" description="Helical" evidence="2">
    <location>
        <begin position="32"/>
        <end position="53"/>
    </location>
</feature>
<keyword evidence="2" id="KW-0472">Membrane</keyword>
<dbReference type="KEGG" id="stri:C7M71_005540"/>
<evidence type="ECO:0000256" key="1">
    <source>
        <dbReference type="SAM" id="MobiDB-lite"/>
    </source>
</evidence>
<feature type="compositionally biased region" description="Basic and acidic residues" evidence="1">
    <location>
        <begin position="14"/>
        <end position="23"/>
    </location>
</feature>
<sequence length="226" mass="24456">MGSASKQAAATRRARIEQLRQEEKRRERRNKIIAFTVSVLVLAGMVGGGFWIVSDANSKDDAKKAVAAASASAKAQAAKVEISGVKTWKDLTFNHVQGKVDYPMTPPVGGDHNAAWLDCDGKVYDKQVPNENAVHSLEHGAVWVTYNDKASQSDITTLSEKVAKTPYSLMSPYPSEKGTITLSAWGTQLVVDSATDPRVNQFFLKYVQGPQTREPGASCSDVGVMP</sequence>
<dbReference type="EMBL" id="CP031264">
    <property type="protein sequence ID" value="AXI76992.1"/>
    <property type="molecule type" value="Genomic_DNA"/>
</dbReference>
<evidence type="ECO:0000313" key="4">
    <source>
        <dbReference type="Proteomes" id="UP000249340"/>
    </source>
</evidence>
<keyword evidence="2" id="KW-1133">Transmembrane helix</keyword>
<dbReference type="RefSeq" id="WP_111493851.1">
    <property type="nucleotide sequence ID" value="NZ_CP031264.1"/>
</dbReference>
<dbReference type="Pfam" id="PF11303">
    <property type="entry name" value="DUF3105"/>
    <property type="match status" value="1"/>
</dbReference>
<dbReference type="AlphaFoldDB" id="A0A345STD7"/>
<name>A0A345STD7_9ACTN</name>
<evidence type="ECO:0000313" key="3">
    <source>
        <dbReference type="EMBL" id="AXI76992.1"/>
    </source>
</evidence>
<gene>
    <name evidence="3" type="ORF">C7M71_005540</name>
</gene>
<keyword evidence="2" id="KW-0812">Transmembrane</keyword>
<evidence type="ECO:0000256" key="2">
    <source>
        <dbReference type="SAM" id="Phobius"/>
    </source>
</evidence>
<feature type="region of interest" description="Disordered" evidence="1">
    <location>
        <begin position="1"/>
        <end position="23"/>
    </location>
</feature>
<keyword evidence="4" id="KW-1185">Reference proteome</keyword>
<proteinExistence type="predicted"/>
<dbReference type="OrthoDB" id="164831at2"/>
<dbReference type="InterPro" id="IPR021454">
    <property type="entry name" value="DUF3105"/>
</dbReference>
<organism evidence="3 4">
    <name type="scientific">Peterkaempfera bronchialis</name>
    <dbReference type="NCBI Taxonomy" id="2126346"/>
    <lineage>
        <taxon>Bacteria</taxon>
        <taxon>Bacillati</taxon>
        <taxon>Actinomycetota</taxon>
        <taxon>Actinomycetes</taxon>
        <taxon>Kitasatosporales</taxon>
        <taxon>Streptomycetaceae</taxon>
        <taxon>Peterkaempfera</taxon>
    </lineage>
</organism>